<comment type="caution">
    <text evidence="2">The sequence shown here is derived from an EMBL/GenBank/DDBJ whole genome shotgun (WGS) entry which is preliminary data.</text>
</comment>
<organism evidence="2 3">
    <name type="scientific">Botrytis galanthina</name>
    <dbReference type="NCBI Taxonomy" id="278940"/>
    <lineage>
        <taxon>Eukaryota</taxon>
        <taxon>Fungi</taxon>
        <taxon>Dikarya</taxon>
        <taxon>Ascomycota</taxon>
        <taxon>Pezizomycotina</taxon>
        <taxon>Leotiomycetes</taxon>
        <taxon>Helotiales</taxon>
        <taxon>Sclerotiniaceae</taxon>
        <taxon>Botrytis</taxon>
    </lineage>
</organism>
<name>A0A4S8RBM0_9HELO</name>
<dbReference type="AlphaFoldDB" id="A0A4S8RBM0"/>
<dbReference type="EMBL" id="PQXL01000008">
    <property type="protein sequence ID" value="THV55468.1"/>
    <property type="molecule type" value="Genomic_DNA"/>
</dbReference>
<dbReference type="OrthoDB" id="3559993at2759"/>
<proteinExistence type="predicted"/>
<evidence type="ECO:0000313" key="2">
    <source>
        <dbReference type="EMBL" id="THV55468.1"/>
    </source>
</evidence>
<evidence type="ECO:0000313" key="3">
    <source>
        <dbReference type="Proteomes" id="UP000308671"/>
    </source>
</evidence>
<accession>A0A4S8RBM0</accession>
<sequence length="263" mass="30433">MQTDQQQIRLAPVSVARSISHLYTIYLDSFTNHSKQAPFFNNSSINFNPTKLKKPPTQTTTLRTMNTKSFASYPILSFPIATLLLTLFFIFLLYVPRLLYLYIRTRILHFWRRNMKKRMSHFEALDLARSGQVLGAAEGVGGMQGKMHRDWNGRGDKKRKSKRRWDWDLEKGEEEEEEENEWVTKGEMAKGWVSEREEKRGGRRLGLMGNGRMVAEESRWLHCVGRDGEGNREDGLGFGGEGGGYEKEAEEWCEIQMDKELDG</sequence>
<evidence type="ECO:0000256" key="1">
    <source>
        <dbReference type="SAM" id="Phobius"/>
    </source>
</evidence>
<dbReference type="Proteomes" id="UP000308671">
    <property type="component" value="Unassembled WGS sequence"/>
</dbReference>
<keyword evidence="3" id="KW-1185">Reference proteome</keyword>
<gene>
    <name evidence="2" type="ORF">BGAL_0008g00550</name>
</gene>
<protein>
    <submittedName>
        <fullName evidence="2">Uncharacterized protein</fullName>
    </submittedName>
</protein>
<keyword evidence="1" id="KW-0812">Transmembrane</keyword>
<keyword evidence="1" id="KW-0472">Membrane</keyword>
<feature type="transmembrane region" description="Helical" evidence="1">
    <location>
        <begin position="75"/>
        <end position="103"/>
    </location>
</feature>
<keyword evidence="1" id="KW-1133">Transmembrane helix</keyword>
<reference evidence="2 3" key="1">
    <citation type="submission" date="2017-12" db="EMBL/GenBank/DDBJ databases">
        <title>Comparative genomics of Botrytis spp.</title>
        <authorList>
            <person name="Valero-Jimenez C.A."/>
            <person name="Tapia P."/>
            <person name="Veloso J."/>
            <person name="Silva-Moreno E."/>
            <person name="Staats M."/>
            <person name="Valdes J.H."/>
            <person name="Van Kan J.A.L."/>
        </authorList>
    </citation>
    <scope>NUCLEOTIDE SEQUENCE [LARGE SCALE GENOMIC DNA]</scope>
    <source>
        <strain evidence="2 3">MUCL435</strain>
    </source>
</reference>